<evidence type="ECO:0000313" key="1">
    <source>
        <dbReference type="EMBL" id="SPK71970.1"/>
    </source>
</evidence>
<reference evidence="1 2" key="1">
    <citation type="submission" date="2018-01" db="EMBL/GenBank/DDBJ databases">
        <authorList>
            <person name="Gaut B.S."/>
            <person name="Morton B.R."/>
            <person name="Clegg M.T."/>
            <person name="Duvall M.R."/>
        </authorList>
    </citation>
    <scope>NUCLEOTIDE SEQUENCE [LARGE SCALE GENOMIC DNA]</scope>
    <source>
        <strain evidence="1">Cupriavidus taiwanensis LMG 19425</strain>
    </source>
</reference>
<gene>
    <name evidence="1" type="ORF">CT19425_60088</name>
</gene>
<dbReference type="AlphaFoldDB" id="A0A375ID19"/>
<evidence type="ECO:0000313" key="2">
    <source>
        <dbReference type="Proteomes" id="UP000255505"/>
    </source>
</evidence>
<sequence length="56" mass="6105">MLSDLRPAVISAKDWKGVLTLLSEGAASLLFPCTSPSRNHAHAVARNLEYEARAIR</sequence>
<proteinExistence type="predicted"/>
<dbReference type="Proteomes" id="UP000255505">
    <property type="component" value="Chromosome I"/>
</dbReference>
<protein>
    <submittedName>
        <fullName evidence="1">Uncharacterized protein</fullName>
    </submittedName>
</protein>
<organism evidence="1 2">
    <name type="scientific">Cupriavidus taiwanensis</name>
    <dbReference type="NCBI Taxonomy" id="164546"/>
    <lineage>
        <taxon>Bacteria</taxon>
        <taxon>Pseudomonadati</taxon>
        <taxon>Pseudomonadota</taxon>
        <taxon>Betaproteobacteria</taxon>
        <taxon>Burkholderiales</taxon>
        <taxon>Burkholderiaceae</taxon>
        <taxon>Cupriavidus</taxon>
    </lineage>
</organism>
<name>A0A375ID19_9BURK</name>
<accession>A0A375ID19</accession>
<dbReference type="EMBL" id="LT991976">
    <property type="protein sequence ID" value="SPK71970.1"/>
    <property type="molecule type" value="Genomic_DNA"/>
</dbReference>